<dbReference type="Proteomes" id="UP000828390">
    <property type="component" value="Unassembled WGS sequence"/>
</dbReference>
<sequence>MRFLTRQLLRTHRRFRQLQAICQSSDISSATKQLKNGKSAGHNSIPTEAHKAVVETSVELLYLQDMGRRIHSNRVERNIPNQPPQERRPQFLLQLPSKLPVEEDLLLRRWRCIEHTPAYTCMQYDHHHHHHHRQTILQFY</sequence>
<accession>A0A9D4I8U2</accession>
<keyword evidence="2" id="KW-1185">Reference proteome</keyword>
<dbReference type="EMBL" id="JAIWYP010000010">
    <property type="protein sequence ID" value="KAH3752559.1"/>
    <property type="molecule type" value="Genomic_DNA"/>
</dbReference>
<gene>
    <name evidence="1" type="ORF">DPMN_187180</name>
</gene>
<name>A0A9D4I8U2_DREPO</name>
<reference evidence="1" key="1">
    <citation type="journal article" date="2019" name="bioRxiv">
        <title>The Genome of the Zebra Mussel, Dreissena polymorpha: A Resource for Invasive Species Research.</title>
        <authorList>
            <person name="McCartney M.A."/>
            <person name="Auch B."/>
            <person name="Kono T."/>
            <person name="Mallez S."/>
            <person name="Zhang Y."/>
            <person name="Obille A."/>
            <person name="Becker A."/>
            <person name="Abrahante J.E."/>
            <person name="Garbe J."/>
            <person name="Badalamenti J.P."/>
            <person name="Herman A."/>
            <person name="Mangelson H."/>
            <person name="Liachko I."/>
            <person name="Sullivan S."/>
            <person name="Sone E.D."/>
            <person name="Koren S."/>
            <person name="Silverstein K.A.T."/>
            <person name="Beckman K.B."/>
            <person name="Gohl D.M."/>
        </authorList>
    </citation>
    <scope>NUCLEOTIDE SEQUENCE</scope>
    <source>
        <strain evidence="1">Duluth1</strain>
        <tissue evidence="1">Whole animal</tissue>
    </source>
</reference>
<protein>
    <submittedName>
        <fullName evidence="1">Uncharacterized protein</fullName>
    </submittedName>
</protein>
<comment type="caution">
    <text evidence="1">The sequence shown here is derived from an EMBL/GenBank/DDBJ whole genome shotgun (WGS) entry which is preliminary data.</text>
</comment>
<evidence type="ECO:0000313" key="2">
    <source>
        <dbReference type="Proteomes" id="UP000828390"/>
    </source>
</evidence>
<organism evidence="1 2">
    <name type="scientific">Dreissena polymorpha</name>
    <name type="common">Zebra mussel</name>
    <name type="synonym">Mytilus polymorpha</name>
    <dbReference type="NCBI Taxonomy" id="45954"/>
    <lineage>
        <taxon>Eukaryota</taxon>
        <taxon>Metazoa</taxon>
        <taxon>Spiralia</taxon>
        <taxon>Lophotrochozoa</taxon>
        <taxon>Mollusca</taxon>
        <taxon>Bivalvia</taxon>
        <taxon>Autobranchia</taxon>
        <taxon>Heteroconchia</taxon>
        <taxon>Euheterodonta</taxon>
        <taxon>Imparidentia</taxon>
        <taxon>Neoheterodontei</taxon>
        <taxon>Myida</taxon>
        <taxon>Dreissenoidea</taxon>
        <taxon>Dreissenidae</taxon>
        <taxon>Dreissena</taxon>
    </lineage>
</organism>
<proteinExistence type="predicted"/>
<evidence type="ECO:0000313" key="1">
    <source>
        <dbReference type="EMBL" id="KAH3752559.1"/>
    </source>
</evidence>
<dbReference type="AlphaFoldDB" id="A0A9D4I8U2"/>
<reference evidence="1" key="2">
    <citation type="submission" date="2020-11" db="EMBL/GenBank/DDBJ databases">
        <authorList>
            <person name="McCartney M.A."/>
            <person name="Auch B."/>
            <person name="Kono T."/>
            <person name="Mallez S."/>
            <person name="Becker A."/>
            <person name="Gohl D.M."/>
            <person name="Silverstein K.A.T."/>
            <person name="Koren S."/>
            <person name="Bechman K.B."/>
            <person name="Herman A."/>
            <person name="Abrahante J.E."/>
            <person name="Garbe J."/>
        </authorList>
    </citation>
    <scope>NUCLEOTIDE SEQUENCE</scope>
    <source>
        <strain evidence="1">Duluth1</strain>
        <tissue evidence="1">Whole animal</tissue>
    </source>
</reference>